<evidence type="ECO:0000256" key="7">
    <source>
        <dbReference type="SAM" id="MobiDB-lite"/>
    </source>
</evidence>
<organism evidence="10 11">
    <name type="scientific">Orchesella cincta</name>
    <name type="common">Springtail</name>
    <name type="synonym">Podura cincta</name>
    <dbReference type="NCBI Taxonomy" id="48709"/>
    <lineage>
        <taxon>Eukaryota</taxon>
        <taxon>Metazoa</taxon>
        <taxon>Ecdysozoa</taxon>
        <taxon>Arthropoda</taxon>
        <taxon>Hexapoda</taxon>
        <taxon>Collembola</taxon>
        <taxon>Entomobryomorpha</taxon>
        <taxon>Entomobryoidea</taxon>
        <taxon>Orchesellidae</taxon>
        <taxon>Orchesellinae</taxon>
        <taxon>Orchesella</taxon>
    </lineage>
</organism>
<evidence type="ECO:0000259" key="9">
    <source>
        <dbReference type="Pfam" id="PF25521"/>
    </source>
</evidence>
<keyword evidence="3" id="KW-0802">TPR repeat</keyword>
<keyword evidence="11" id="KW-1185">Reference proteome</keyword>
<dbReference type="SUPFAM" id="SSF52540">
    <property type="entry name" value="P-loop containing nucleoside triphosphate hydrolases"/>
    <property type="match status" value="1"/>
</dbReference>
<dbReference type="InterPro" id="IPR002110">
    <property type="entry name" value="Ankyrin_rpt"/>
</dbReference>
<dbReference type="EMBL" id="LJIJ01000149">
    <property type="protein sequence ID" value="ODN01484.1"/>
    <property type="molecule type" value="Genomic_DNA"/>
</dbReference>
<dbReference type="PRINTS" id="PR01415">
    <property type="entry name" value="ANKYRIN"/>
</dbReference>
<dbReference type="InterPro" id="IPR050889">
    <property type="entry name" value="Dendritic_Spine_Reg/Scaffold"/>
</dbReference>
<evidence type="ECO:0000259" key="8">
    <source>
        <dbReference type="Pfam" id="PF25520"/>
    </source>
</evidence>
<feature type="repeat" description="ANK" evidence="6">
    <location>
        <begin position="806"/>
        <end position="838"/>
    </location>
</feature>
<reference evidence="10 11" key="1">
    <citation type="journal article" date="2016" name="Genome Biol. Evol.">
        <title>Gene Family Evolution Reflects Adaptation to Soil Environmental Stressors in the Genome of the Collembolan Orchesella cincta.</title>
        <authorList>
            <person name="Faddeeva-Vakhrusheva A."/>
            <person name="Derks M.F."/>
            <person name="Anvar S.Y."/>
            <person name="Agamennone V."/>
            <person name="Suring W."/>
            <person name="Smit S."/>
            <person name="van Straalen N.M."/>
            <person name="Roelofs D."/>
        </authorList>
    </citation>
    <scope>NUCLEOTIDE SEQUENCE [LARGE SCALE GENOMIC DNA]</scope>
    <source>
        <tissue evidence="10">Mixed pool</tissue>
    </source>
</reference>
<dbReference type="SMART" id="SM00248">
    <property type="entry name" value="ANK"/>
    <property type="match status" value="8"/>
</dbReference>
<dbReference type="STRING" id="48709.A0A1D2N8A5"/>
<dbReference type="Gene3D" id="1.25.40.10">
    <property type="entry name" value="Tetratricopeptide repeat domain"/>
    <property type="match status" value="1"/>
</dbReference>
<keyword evidence="1" id="KW-0597">Phosphoprotein</keyword>
<feature type="domain" description="TANC1/2-like AAA+ ATPase lid" evidence="8">
    <location>
        <begin position="378"/>
        <end position="473"/>
    </location>
</feature>
<feature type="non-terminal residue" evidence="10">
    <location>
        <position position="1"/>
    </location>
</feature>
<dbReference type="InterPro" id="IPR036770">
    <property type="entry name" value="Ankyrin_rpt-contain_sf"/>
</dbReference>
<dbReference type="SUPFAM" id="SSF48403">
    <property type="entry name" value="Ankyrin repeat"/>
    <property type="match status" value="1"/>
</dbReference>
<dbReference type="Pfam" id="PF25521">
    <property type="entry name" value="WHD_TANC1"/>
    <property type="match status" value="1"/>
</dbReference>
<dbReference type="OMA" id="SCSKFPG"/>
<evidence type="ECO:0000256" key="4">
    <source>
        <dbReference type="ARBA" id="ARBA00023043"/>
    </source>
</evidence>
<evidence type="ECO:0000256" key="3">
    <source>
        <dbReference type="ARBA" id="ARBA00022803"/>
    </source>
</evidence>
<dbReference type="PANTHER" id="PTHR24166">
    <property type="entry name" value="ROLLING PEBBLES, ISOFORM B"/>
    <property type="match status" value="1"/>
</dbReference>
<evidence type="ECO:0000256" key="5">
    <source>
        <dbReference type="ARBA" id="ARBA00038259"/>
    </source>
</evidence>
<dbReference type="InterPro" id="IPR058018">
    <property type="entry name" value="AAA_lid_TANC1/2"/>
</dbReference>
<dbReference type="InterPro" id="IPR027417">
    <property type="entry name" value="P-loop_NTPase"/>
</dbReference>
<evidence type="ECO:0000256" key="1">
    <source>
        <dbReference type="ARBA" id="ARBA00022553"/>
    </source>
</evidence>
<feature type="region of interest" description="Disordered" evidence="7">
    <location>
        <begin position="58"/>
        <end position="82"/>
    </location>
</feature>
<dbReference type="Pfam" id="PF25520">
    <property type="entry name" value="AAA_lid_TANC1"/>
    <property type="match status" value="1"/>
</dbReference>
<evidence type="ECO:0000256" key="6">
    <source>
        <dbReference type="PROSITE-ProRule" id="PRU00023"/>
    </source>
</evidence>
<evidence type="ECO:0000256" key="2">
    <source>
        <dbReference type="ARBA" id="ARBA00022737"/>
    </source>
</evidence>
<feature type="repeat" description="ANK" evidence="6">
    <location>
        <begin position="872"/>
        <end position="904"/>
    </location>
</feature>
<feature type="repeat" description="ANK" evidence="6">
    <location>
        <begin position="938"/>
        <end position="970"/>
    </location>
</feature>
<dbReference type="PROSITE" id="PS50088">
    <property type="entry name" value="ANK_REPEAT"/>
    <property type="match status" value="5"/>
</dbReference>
<dbReference type="InterPro" id="IPR011990">
    <property type="entry name" value="TPR-like_helical_dom_sf"/>
</dbReference>
<feature type="repeat" description="ANK" evidence="6">
    <location>
        <begin position="703"/>
        <end position="735"/>
    </location>
</feature>
<dbReference type="Gene3D" id="1.25.40.20">
    <property type="entry name" value="Ankyrin repeat-containing domain"/>
    <property type="match status" value="2"/>
</dbReference>
<comment type="caution">
    <text evidence="10">The sequence shown here is derived from an EMBL/GenBank/DDBJ whole genome shotgun (WGS) entry which is preliminary data.</text>
</comment>
<keyword evidence="4 6" id="KW-0040">ANK repeat</keyword>
<dbReference type="AlphaFoldDB" id="A0A1D2N8A5"/>
<dbReference type="SUPFAM" id="SSF48452">
    <property type="entry name" value="TPR-like"/>
    <property type="match status" value="1"/>
</dbReference>
<accession>A0A1D2N8A5</accession>
<feature type="domain" description="TANC1/2-like winged helix" evidence="9">
    <location>
        <begin position="475"/>
        <end position="633"/>
    </location>
</feature>
<feature type="compositionally biased region" description="Low complexity" evidence="7">
    <location>
        <begin position="65"/>
        <end position="76"/>
    </location>
</feature>
<evidence type="ECO:0000313" key="10">
    <source>
        <dbReference type="EMBL" id="ODN01484.1"/>
    </source>
</evidence>
<sequence length="1164" mass="129587">EPTSPAKKFFTTRKKSRHDEFISNFKLPNPVTLFSNRVAKKTPFFTKVKCHAIGSSPLLQKRSKPAPSAPARKPSANSTTNEAVGKQVFDSVDVVDEDLYCIPRDVALLSDVKENSIYQSVAERSFQQPQPPLRPLFFEVPLEESQVFVPRNWIFASVLNIFNENIHTRGVILYGVPGTGKTAVALELVEYSCFGRKREHDLQLESGRISAMSVETDDSDDMNRETEDLSALKTLVQNLDNRLTCLVPEFIHSLAAQLCQAPALAPYRDYLLENAELLDGLSIENCTINPGPAFLNGIIEPLNLLRRANKLGDGHFLIIIDSIGEAECHKTSTRDTISSFLSKHILRVPFWLKFIVTIRTSQLEILSLIPFKKISLDTMSEDIEEDLHSYINYRISANICIKENVTASLVSSNKSELNILKSLKNHLAHLSGGCFLYLKLTLDLIQHGHLVIKSSGFKVLPVSLSEVFSLHCNLRFPTSRAFNMVHPILATCLAALNPLTLLEVYHSINSLRATENLEWTQFLRIFKNLKGLLIKRLDGTYMFFHSSFRDWLVRRDESDAKFLCDVRVGNSAIALRLTSIEAPLSPNKTIELAHHILKGGVFKSSSGSSHKQGSNGIPYKDLQAIWLLTATKDIGNAITSFSNIYTPNPKITRLFLQAGASPNQKTSYFNNAPLLGAYSAAGFYFLSALLLEFGADVNGENDDGDLPLHLACQYGHVDIVGLLIDEGALVGQLNKSNEPAILKAANNNQVEVLQHIMSLEEAVFAPMDKITAIKETLVAGCACNYFDVVDLCAEYVDDFNFHDTRTGETPISMASKRGHSHIVSAIILEGGNPDMPNEKGFPPLILAAKEQHHRVIEALVEGGSNLNATDPQSKTALMYAAKQNDLISLEYLIKKGADLKLRDKDGICALGWACLRSNMDAVELLLDFDVEVNEVDHLGRTPLDLAAFTGAEEIATMLLEKGAMIEHIDVQGIRPLDRAVGCGHTGLVQLFLRRGAKLGSNTWAMANSKPQIMYTAFHSNLIPYSICLLNKLLEDGVFLLHKGQYREAAHRFQYSLRKVPSHQYNEESQVDIEEIWKNLTLNLIRCKIRMNESAEAMTLINELAEKYSECSEVFFEKAQVHKSMGNVDAARKEALFAMALNEKDTSNNSELRTQIEELLDEISK</sequence>
<dbReference type="OrthoDB" id="5958958at2759"/>
<dbReference type="PANTHER" id="PTHR24166:SF55">
    <property type="entry name" value="ROLLING PEBBLES, ISOFORM B"/>
    <property type="match status" value="1"/>
</dbReference>
<comment type="similarity">
    <text evidence="5">Belongs to the TANC family.</text>
</comment>
<evidence type="ECO:0000313" key="11">
    <source>
        <dbReference type="Proteomes" id="UP000094527"/>
    </source>
</evidence>
<dbReference type="InterPro" id="IPR058056">
    <property type="entry name" value="WH_TANC1/2"/>
</dbReference>
<dbReference type="PROSITE" id="PS50297">
    <property type="entry name" value="ANK_REP_REGION"/>
    <property type="match status" value="5"/>
</dbReference>
<protein>
    <submittedName>
        <fullName evidence="10">Protein TANC2</fullName>
    </submittedName>
</protein>
<gene>
    <name evidence="10" type="ORF">Ocin01_05189</name>
</gene>
<keyword evidence="2" id="KW-0677">Repeat</keyword>
<feature type="repeat" description="ANK" evidence="6">
    <location>
        <begin position="839"/>
        <end position="871"/>
    </location>
</feature>
<dbReference type="Pfam" id="PF12796">
    <property type="entry name" value="Ank_2"/>
    <property type="match status" value="3"/>
</dbReference>
<name>A0A1D2N8A5_ORCCI</name>
<proteinExistence type="inferred from homology"/>
<dbReference type="Proteomes" id="UP000094527">
    <property type="component" value="Unassembled WGS sequence"/>
</dbReference>